<feature type="domain" description="Helicase ATP-binding" evidence="3">
    <location>
        <begin position="63"/>
        <end position="238"/>
    </location>
</feature>
<dbReference type="GO" id="GO:0003676">
    <property type="term" value="F:nucleic acid binding"/>
    <property type="evidence" value="ECO:0007669"/>
    <property type="project" value="InterPro"/>
</dbReference>
<dbReference type="OrthoDB" id="9774462at2"/>
<dbReference type="Pfam" id="PF00270">
    <property type="entry name" value="DEAD"/>
    <property type="match status" value="1"/>
</dbReference>
<dbReference type="PROSITE" id="PS51192">
    <property type="entry name" value="HELICASE_ATP_BIND_1"/>
    <property type="match status" value="1"/>
</dbReference>
<dbReference type="InterPro" id="IPR018973">
    <property type="entry name" value="MZB"/>
</dbReference>
<sequence length="746" mass="84684">MIDYILREIKYSGEYKGQIVKTFNIERESYEIFDFPSEIDKEIKQKLKKKGILGFYKHQLEAFNLLKKGFNIIITSSTASGKTLSFNIPIVSELSKNEIATALYLYPTKALAQDQLEKISELTNISAFTYDGDTAPQDRQYIRKHGRIVIANPDILHVGLLPNHTLWSRFLINLKFVVIDEAHYYSGVLGSHFSMVLRRLRRLLAYYGSYPQFILSSATLENPLEYSSKLVGEKFELIKGPLNPPFGKLFVIYNPPIVNEALNLRKNIIQEAVNLIEVLLKNNQTVIAFVKSRQGVEILTKLLQERIGNTFSVSPYRAGYSKELRRTIERKLKSGEIKCVVATNALELGIDIGELDATVIVGYPGSISSLFQQSGRSGRTHESITFFLTSSNPLDQYFTKDPEYLFRGKFESLNIDLSNPYILNPHILCASYELPIQWDVDKEYFGDNLKWTLQELERGGLLVRKGDKYFLNGRKSPASQVSLRSSGEDNIRLIDVETNTVIERISKNRALEEAFVGAVYMHLGETYVVKNMDLENREIYLQKEVTDYYTDSLSIETIWVDNILKEKDVFKVKAYFGEVTVEEVIRGFVKKQFFTDRKIETLPLELPKITFKTKALWITIDDKITDKIKKVEDFLGAIHAAEHAMVGVTPLVVQCDRNDIGGVSHPLHPDTGMTTIFLYDGIEGGIGITEKAYDRIEDLLEKALRSVSSCPCKDGCPSCIYSPKCGNENNPLSKNGAIMLLYEILS</sequence>
<dbReference type="GO" id="GO:0036297">
    <property type="term" value="P:interstrand cross-link repair"/>
    <property type="evidence" value="ECO:0007669"/>
    <property type="project" value="TreeGrafter"/>
</dbReference>
<dbReference type="KEGG" id="cex:CSE_08180"/>
<dbReference type="Proteomes" id="UP000004793">
    <property type="component" value="Chromosome"/>
</dbReference>
<evidence type="ECO:0000313" key="5">
    <source>
        <dbReference type="EMBL" id="BAL80944.1"/>
    </source>
</evidence>
<accession>A0A7U6JFX4</accession>
<dbReference type="EMBL" id="AP012051">
    <property type="protein sequence ID" value="BAL80944.1"/>
    <property type="molecule type" value="Genomic_DNA"/>
</dbReference>
<dbReference type="Gene3D" id="3.40.50.300">
    <property type="entry name" value="P-loop containing nucleotide triphosphate hydrolases"/>
    <property type="match status" value="2"/>
</dbReference>
<dbReference type="SMART" id="SM00490">
    <property type="entry name" value="HELICc"/>
    <property type="match status" value="1"/>
</dbReference>
<name>A0A7U6JFX4_CALEA</name>
<dbReference type="SUPFAM" id="SSF52540">
    <property type="entry name" value="P-loop containing nucleoside triphosphate hydrolases"/>
    <property type="match status" value="1"/>
</dbReference>
<dbReference type="InterPro" id="IPR055227">
    <property type="entry name" value="HRQ1_WHD"/>
</dbReference>
<dbReference type="CDD" id="cd17923">
    <property type="entry name" value="DEXHc_Hrq1-like"/>
    <property type="match status" value="1"/>
</dbReference>
<dbReference type="PANTHER" id="PTHR47957">
    <property type="entry name" value="ATP-DEPENDENT HELICASE HRQ1"/>
    <property type="match status" value="1"/>
</dbReference>
<evidence type="ECO:0000313" key="6">
    <source>
        <dbReference type="Proteomes" id="UP000004793"/>
    </source>
</evidence>
<dbReference type="SMART" id="SM00487">
    <property type="entry name" value="DEXDc"/>
    <property type="match status" value="1"/>
</dbReference>
<dbReference type="InterPro" id="IPR014001">
    <property type="entry name" value="Helicase_ATP-bd"/>
</dbReference>
<evidence type="ECO:0000256" key="1">
    <source>
        <dbReference type="ARBA" id="ARBA00022741"/>
    </source>
</evidence>
<dbReference type="Pfam" id="PF22982">
    <property type="entry name" value="WHD_HRQ1"/>
    <property type="match status" value="1"/>
</dbReference>
<dbReference type="PANTHER" id="PTHR47957:SF3">
    <property type="entry name" value="ATP-DEPENDENT HELICASE HRQ1"/>
    <property type="match status" value="1"/>
</dbReference>
<keyword evidence="5" id="KW-0347">Helicase</keyword>
<dbReference type="InterPro" id="IPR001650">
    <property type="entry name" value="Helicase_C-like"/>
</dbReference>
<protein>
    <submittedName>
        <fullName evidence="5">ATP-dependent helicase</fullName>
    </submittedName>
</protein>
<dbReference type="GO" id="GO:0006289">
    <property type="term" value="P:nucleotide-excision repair"/>
    <property type="evidence" value="ECO:0007669"/>
    <property type="project" value="TreeGrafter"/>
</dbReference>
<evidence type="ECO:0000259" key="4">
    <source>
        <dbReference type="PROSITE" id="PS51194"/>
    </source>
</evidence>
<gene>
    <name evidence="5" type="ordered locus">CSE_08180</name>
</gene>
<dbReference type="Pfam" id="PF09369">
    <property type="entry name" value="MZB"/>
    <property type="match status" value="1"/>
</dbReference>
<dbReference type="GO" id="GO:0005524">
    <property type="term" value="F:ATP binding"/>
    <property type="evidence" value="ECO:0007669"/>
    <property type="project" value="UniProtKB-KW"/>
</dbReference>
<evidence type="ECO:0000259" key="3">
    <source>
        <dbReference type="PROSITE" id="PS51192"/>
    </source>
</evidence>
<keyword evidence="5" id="KW-0378">Hydrolase</keyword>
<dbReference type="PROSITE" id="PS51194">
    <property type="entry name" value="HELICASE_CTER"/>
    <property type="match status" value="1"/>
</dbReference>
<proteinExistence type="predicted"/>
<dbReference type="GO" id="GO:0043138">
    <property type="term" value="F:3'-5' DNA helicase activity"/>
    <property type="evidence" value="ECO:0007669"/>
    <property type="project" value="TreeGrafter"/>
</dbReference>
<reference evidence="5 6" key="1">
    <citation type="submission" date="2011-01" db="EMBL/GenBank/DDBJ databases">
        <title>Whole genome sequence of Caldisericum exile AZM16c01.</title>
        <authorList>
            <person name="Narita-Yamada S."/>
            <person name="Kawakoshi A."/>
            <person name="Nakamura S."/>
            <person name="Sasagawa M."/>
            <person name="Fukada J."/>
            <person name="Sekine M."/>
            <person name="Kato Y."/>
            <person name="Fukai R."/>
            <person name="Sasaki K."/>
            <person name="Hanamaki A."/>
            <person name="Narita H."/>
            <person name="Konno Y."/>
            <person name="Mori K."/>
            <person name="Yamazaki S."/>
            <person name="Suzuki K."/>
            <person name="Fujita N."/>
        </authorList>
    </citation>
    <scope>NUCLEOTIDE SEQUENCE [LARGE SCALE GENOMIC DNA]</scope>
    <source>
        <strain evidence="6">DSM 21853 / NBRC 104410 / AZM16c01</strain>
    </source>
</reference>
<dbReference type="CDD" id="cd18797">
    <property type="entry name" value="SF2_C_Hrq"/>
    <property type="match status" value="1"/>
</dbReference>
<dbReference type="InterPro" id="IPR027417">
    <property type="entry name" value="P-loop_NTPase"/>
</dbReference>
<feature type="domain" description="Helicase C-terminal" evidence="4">
    <location>
        <begin position="274"/>
        <end position="421"/>
    </location>
</feature>
<keyword evidence="2" id="KW-0067">ATP-binding</keyword>
<dbReference type="AlphaFoldDB" id="A0A7U6JFX4"/>
<organism evidence="5 6">
    <name type="scientific">Caldisericum exile (strain DSM 21853 / NBRC 104410 / AZM16c01)</name>
    <dbReference type="NCBI Taxonomy" id="511051"/>
    <lineage>
        <taxon>Bacteria</taxon>
        <taxon>Pseudomonadati</taxon>
        <taxon>Caldisericota/Cryosericota group</taxon>
        <taxon>Caldisericota</taxon>
        <taxon>Caldisericia</taxon>
        <taxon>Caldisericales</taxon>
        <taxon>Caldisericaceae</taxon>
        <taxon>Caldisericum</taxon>
    </lineage>
</organism>
<keyword evidence="1" id="KW-0547">Nucleotide-binding</keyword>
<evidence type="ECO:0000256" key="2">
    <source>
        <dbReference type="ARBA" id="ARBA00022840"/>
    </source>
</evidence>
<dbReference type="RefSeq" id="WP_014453347.1">
    <property type="nucleotide sequence ID" value="NC_017096.1"/>
</dbReference>
<dbReference type="InterPro" id="IPR011545">
    <property type="entry name" value="DEAD/DEAH_box_helicase_dom"/>
</dbReference>
<keyword evidence="6" id="KW-1185">Reference proteome</keyword>
<dbReference type="Pfam" id="PF00271">
    <property type="entry name" value="Helicase_C"/>
    <property type="match status" value="1"/>
</dbReference>